<gene>
    <name evidence="6" type="ORF">NUH29_14300</name>
</gene>
<feature type="domain" description="Fibronectin type-III" evidence="5">
    <location>
        <begin position="1473"/>
        <end position="1571"/>
    </location>
</feature>
<dbReference type="SMART" id="SM00060">
    <property type="entry name" value="FN3"/>
    <property type="match status" value="3"/>
</dbReference>
<dbReference type="CDD" id="cd00063">
    <property type="entry name" value="FN3"/>
    <property type="match status" value="2"/>
</dbReference>
<dbReference type="InterPro" id="IPR013783">
    <property type="entry name" value="Ig-like_fold"/>
</dbReference>
<dbReference type="SUPFAM" id="SSF49265">
    <property type="entry name" value="Fibronectin type III"/>
    <property type="match status" value="2"/>
</dbReference>
<feature type="region of interest" description="Disordered" evidence="3">
    <location>
        <begin position="485"/>
        <end position="512"/>
    </location>
</feature>
<keyword evidence="1" id="KW-0326">Glycosidase</keyword>
<dbReference type="Pfam" id="PF17963">
    <property type="entry name" value="Big_9"/>
    <property type="match status" value="5"/>
</dbReference>
<dbReference type="Pfam" id="PF00041">
    <property type="entry name" value="fn3"/>
    <property type="match status" value="1"/>
</dbReference>
<dbReference type="NCBIfam" id="NF012211">
    <property type="entry name" value="tand_rpt_95"/>
    <property type="match status" value="1"/>
</dbReference>
<keyword evidence="2" id="KW-0624">Polysaccharide degradation</keyword>
<dbReference type="Gene3D" id="2.60.40.10">
    <property type="entry name" value="Immunoglobulins"/>
    <property type="match status" value="3"/>
</dbReference>
<protein>
    <submittedName>
        <fullName evidence="6">Ig-like domain-containing protein</fullName>
    </submittedName>
</protein>
<dbReference type="InterPro" id="IPR036116">
    <property type="entry name" value="FN3_sf"/>
</dbReference>
<keyword evidence="1" id="KW-0378">Hydrolase</keyword>
<feature type="domain" description="Fibronectin type-III" evidence="5">
    <location>
        <begin position="1672"/>
        <end position="1786"/>
    </location>
</feature>
<name>A0ABT1ZJ30_9MICO</name>
<keyword evidence="4" id="KW-0472">Membrane</keyword>
<evidence type="ECO:0000256" key="1">
    <source>
        <dbReference type="ARBA" id="ARBA00023295"/>
    </source>
</evidence>
<comment type="caution">
    <text evidence="6">The sequence shown here is derived from an EMBL/GenBank/DDBJ whole genome shotgun (WGS) entry which is preliminary data.</text>
</comment>
<dbReference type="Gene3D" id="2.60.40.3440">
    <property type="match status" value="1"/>
</dbReference>
<organism evidence="6 7">
    <name type="scientific">Protaetiibacter mangrovi</name>
    <dbReference type="NCBI Taxonomy" id="2970926"/>
    <lineage>
        <taxon>Bacteria</taxon>
        <taxon>Bacillati</taxon>
        <taxon>Actinomycetota</taxon>
        <taxon>Actinomycetes</taxon>
        <taxon>Micrococcales</taxon>
        <taxon>Microbacteriaceae</taxon>
        <taxon>Protaetiibacter</taxon>
    </lineage>
</organism>
<sequence>MRTWFAAHRSLVATVTSGTVVTAVVATLAIVSTGYSAQRMDLSDPSVWVTSSVQNAIGRANTDVFELDSVVAVDAASPQLVQSGSTVLLVDSASATVRQLDPATATLGDDIALPPQDPELLLAGDRVVIVARATGEVWFVPLADLGSFDAASPAALSLGTDAVVAVTETGAVLAYVPEAAQLWRVDADEDTVGERSDIAWGPDAAATDTVQVTAVGERWAVLDTTTDELATAAGVRGLSTALAGAGVRLQQPGPANSRVLVAHSQGLVAADMDGGDPTVLVDDASGVPAEPVVVDGCRYAAWSSGTAWRRCGSDDPARLPLSGMPGGPTLRFAVNGANVALNDAVGGSSWAVQADGELIDNWDELITDDQQQEEQPQATDDTPPQLEEIQQPPVAVDDTFGARPGRASVLPVLLNDYDPNGDVLVVTSVDAIDDSVGRIDLVSRNQQLQLTLTAEASGTIVFGYSISDGRGGSASAIVTVEVRTPDQNSPPRQVRTSKATVGQGGRVSTQVSGDWIDPDGDAIFVTGAATADPDQVSFKPEGVVIFTDGGAATGVKTVTVTVSDGRDATNGALQVTVKSRGDVDIVVEPWVALASAGDEITVRPLQHVRGGNATIRLGGVPPKAGTTIVASFEAGTFTFRSDQVGTHYVEFTVTDGTQTATGTVRIDVSAPADASTRPITVPKTMFITSQSSQTVDPPTTDIDPAGGVLVVTGVMNVPAGSGLQVEVLDQRRIRVTLTAPLDDSVTFNYRISNGLAEAQGTITVVEIPHPLRLQPPIATDDEVTVRVGDVIDIPVLDNDEQPDGEEITLQPDLAQPLPADAGLLFASGDRLRYLAPETAGNYTAIYTISGTDGQTAQARVLISVRERNLATNNPPVPLTVTARVLAGQTVRIDIPTSGVDPDGDAVQLVGQVTNPEKGSVLSVEGSTILYQAGDYSSGTDVFQYAVVDGLGARATGTIRVGISPALEGARNPVANLDSVLVRPGRTVSVRPLLNDSDPDGSALTIRQVEPNGADITAEIVGDDVVKITPPAVPGDYSVIYTIENQTGGTSSNFIRVTVDPDAPLSRPTAEDSVLSVTDVLDRTTVDVSVLDKVFFADGEVSELGVELVPGYASSAEVLPNKRIRVTIEDRSQIIPFAVVHPDNSAIRTYAFIRVPGYDDALPQVNTKAPLLVVKSESTLTIQLSEYVVALGGSRVRLTDSSTVRATHANGDSLVVDEDTLQYTSADRYWGPASITFEVTDGGSASDPDGHVTTLSLPITVEPRDNQPPVFTGAVVEFEPGQEKELDLVKLTKYPYDDDIDELTYTVLDPLPAGFSYELNGQRLVLRADPSAVKGSTTSITLAVRDAIKDGQSGRVQLRVVPSTRPLAKPVADQAIAKRGATTVVDVLANDNATNPFPNVPLRVVDIRGLDGAAVPAGITITPSADRSRLSVTVADTAEPVDVTLQYEVADATGDVDRYVWGLVTISVQDVPDPVTNLRVTEFGDRLLKLGWAPGPFNNSPISEYRVTLSSAATGSVLSTTSCTITVGCAVTTPGNGPDNAVRISVVAVNAIGESDPTQLPGTIWSDVIPPPPSAVTATPVDHGLRVVWRKPAATAGTPIDSYLVTVGGLTATVSVSADDAVGTEYTRIISNPGIANGAAVAFSVSARNKAPNSLATWNEAGGSATPAGAPILIASPTASASTTDGTTATIAWAGAFDANGKAISNYFVARHDGAAPACTVTGVDTGSPTLSPPTGDVQTLGGTAASATFTGLSANTTYTFTVYAYNGQGCTVSGSVTATPRAAPGDVAGIGLVGPLSSGTGTWDFRLTGFTIPSGSSDVDGFQYRLSGGTTDGSEYSGTPGAGFLTANGTQYGNSISVQVKACKQYPEVRLCSPNWSPVIGVGVPVRIEMSGLQAIETVPPVTALSPGQGYWVWTGGPTPIGSVPGYDTVDITCGPDDDPATANQCEVVGGGVLGNAYPDLTVTVTANGTSYTRTYLWTETPH</sequence>
<evidence type="ECO:0000256" key="3">
    <source>
        <dbReference type="SAM" id="MobiDB-lite"/>
    </source>
</evidence>
<keyword evidence="2" id="KW-0119">Carbohydrate metabolism</keyword>
<reference evidence="6 7" key="1">
    <citation type="submission" date="2022-08" db="EMBL/GenBank/DDBJ databases">
        <authorList>
            <person name="Li F."/>
        </authorList>
    </citation>
    <scope>NUCLEOTIDE SEQUENCE [LARGE SCALE GENOMIC DNA]</scope>
    <source>
        <strain evidence="6 7">10F1B-8-1</strain>
    </source>
</reference>
<evidence type="ECO:0000259" key="5">
    <source>
        <dbReference type="PROSITE" id="PS50853"/>
    </source>
</evidence>
<dbReference type="InterPro" id="IPR003961">
    <property type="entry name" value="FN3_dom"/>
</dbReference>
<evidence type="ECO:0000256" key="4">
    <source>
        <dbReference type="SAM" id="Phobius"/>
    </source>
</evidence>
<keyword evidence="4" id="KW-0812">Transmembrane</keyword>
<dbReference type="Proteomes" id="UP001205337">
    <property type="component" value="Unassembled WGS sequence"/>
</dbReference>
<proteinExistence type="predicted"/>
<accession>A0ABT1ZJ30</accession>
<evidence type="ECO:0000313" key="7">
    <source>
        <dbReference type="Proteomes" id="UP001205337"/>
    </source>
</evidence>
<dbReference type="PROSITE" id="PS50853">
    <property type="entry name" value="FN3"/>
    <property type="match status" value="2"/>
</dbReference>
<dbReference type="EMBL" id="JANTHX010000008">
    <property type="protein sequence ID" value="MCS0500720.1"/>
    <property type="molecule type" value="Genomic_DNA"/>
</dbReference>
<evidence type="ECO:0000256" key="2">
    <source>
        <dbReference type="ARBA" id="ARBA00023326"/>
    </source>
</evidence>
<evidence type="ECO:0000313" key="6">
    <source>
        <dbReference type="EMBL" id="MCS0500720.1"/>
    </source>
</evidence>
<keyword evidence="7" id="KW-1185">Reference proteome</keyword>
<feature type="transmembrane region" description="Helical" evidence="4">
    <location>
        <begin position="12"/>
        <end position="35"/>
    </location>
</feature>
<keyword evidence="4" id="KW-1133">Transmembrane helix</keyword>
<dbReference type="RefSeq" id="WP_258799918.1">
    <property type="nucleotide sequence ID" value="NZ_JANTHX010000008.1"/>
</dbReference>